<keyword evidence="3" id="KW-1185">Reference proteome</keyword>
<dbReference type="InterPro" id="IPR007278">
    <property type="entry name" value="DUF397"/>
</dbReference>
<comment type="caution">
    <text evidence="2">The sequence shown here is derived from an EMBL/GenBank/DDBJ whole genome shotgun (WGS) entry which is preliminary data.</text>
</comment>
<evidence type="ECO:0000313" key="3">
    <source>
        <dbReference type="Proteomes" id="UP000584374"/>
    </source>
</evidence>
<name>A0A840QI60_9PSEU</name>
<feature type="domain" description="DUF397" evidence="1">
    <location>
        <begin position="6"/>
        <end position="59"/>
    </location>
</feature>
<organism evidence="2 3">
    <name type="scientific">Saccharopolyspora phatthalungensis</name>
    <dbReference type="NCBI Taxonomy" id="664693"/>
    <lineage>
        <taxon>Bacteria</taxon>
        <taxon>Bacillati</taxon>
        <taxon>Actinomycetota</taxon>
        <taxon>Actinomycetes</taxon>
        <taxon>Pseudonocardiales</taxon>
        <taxon>Pseudonocardiaceae</taxon>
        <taxon>Saccharopolyspora</taxon>
    </lineage>
</organism>
<dbReference type="Pfam" id="PF04149">
    <property type="entry name" value="DUF397"/>
    <property type="match status" value="1"/>
</dbReference>
<proteinExistence type="predicted"/>
<accession>A0A840QI60</accession>
<evidence type="ECO:0000313" key="2">
    <source>
        <dbReference type="EMBL" id="MBB5159917.1"/>
    </source>
</evidence>
<protein>
    <recommendedName>
        <fullName evidence="1">DUF397 domain-containing protein</fullName>
    </recommendedName>
</protein>
<evidence type="ECO:0000259" key="1">
    <source>
        <dbReference type="Pfam" id="PF04149"/>
    </source>
</evidence>
<dbReference type="RefSeq" id="WP_184732968.1">
    <property type="nucleotide sequence ID" value="NZ_JACHIW010000003.1"/>
</dbReference>
<dbReference type="EMBL" id="JACHIW010000003">
    <property type="protein sequence ID" value="MBB5159917.1"/>
    <property type="molecule type" value="Genomic_DNA"/>
</dbReference>
<sequence length="65" mass="7237">MPHSGAQWFKRSRSQTQDACVEAALIPGFAGVQDTKDPERKDRLVFSSKQWATFIENVKAGNADL</sequence>
<dbReference type="AlphaFoldDB" id="A0A840QI60"/>
<reference evidence="2 3" key="1">
    <citation type="submission" date="2020-08" db="EMBL/GenBank/DDBJ databases">
        <title>Sequencing the genomes of 1000 actinobacteria strains.</title>
        <authorList>
            <person name="Klenk H.-P."/>
        </authorList>
    </citation>
    <scope>NUCLEOTIDE SEQUENCE [LARGE SCALE GENOMIC DNA]</scope>
    <source>
        <strain evidence="2 3">DSM 45584</strain>
    </source>
</reference>
<dbReference type="Proteomes" id="UP000584374">
    <property type="component" value="Unassembled WGS sequence"/>
</dbReference>
<gene>
    <name evidence="2" type="ORF">BJ970_007517</name>
</gene>